<protein>
    <submittedName>
        <fullName evidence="1">Uncharacterized protein</fullName>
    </submittedName>
</protein>
<keyword evidence="2" id="KW-1185">Reference proteome</keyword>
<reference evidence="1 2" key="1">
    <citation type="submission" date="2017-05" db="EMBL/GenBank/DDBJ databases">
        <title>Complete genome sequence of Streptomyces sp. SCSIO 03032 revealed the diverse biosynthetic pathways for its bioactive secondary metabolites.</title>
        <authorList>
            <person name="Ma L."/>
            <person name="Zhu Y."/>
            <person name="Zhang W."/>
            <person name="Zhang G."/>
            <person name="Tian X."/>
            <person name="Zhang S."/>
            <person name="Zhang C."/>
        </authorList>
    </citation>
    <scope>NUCLEOTIDE SEQUENCE [LARGE SCALE GENOMIC DNA]</scope>
    <source>
        <strain evidence="1 2">SCSIO 03032</strain>
    </source>
</reference>
<dbReference type="KEGG" id="smao:CAG99_10350"/>
<accession>A0A1W7CWN3</accession>
<gene>
    <name evidence="1" type="ORF">CAG99_10350</name>
</gene>
<sequence>MCWGALDREDAEALVGGGDVRAHETEPSAAPVDARCTLRGRMDVHIRVHAPGDDRDIAGMLDPLDWMHDFIRPEMTVWRSPGDGVGMAATSEAWQSIPSTCVGNALGPAVVDITRGRWRQEPTSTEQRDLMARAVSDVADATMRAWGCDAPDVSPADLPDLPAERELDPGALCGIEGLNRPESHPDFVPGLERLTVNDDAGLRTCEVGSGYGNPRFRLTTLTDPALLELLPPPGDYGDGETFDAGRWLEGRGQITPQRAYIRVPCPEGQHNRSREAVFLVRHEHGNIDQVRALLPGYVTGEAARLECGPVRLDLPEPPRR</sequence>
<proteinExistence type="predicted"/>
<organism evidence="1 2">
    <name type="scientific">Streptomyces marincola</name>
    <dbReference type="NCBI Taxonomy" id="2878388"/>
    <lineage>
        <taxon>Bacteria</taxon>
        <taxon>Bacillati</taxon>
        <taxon>Actinomycetota</taxon>
        <taxon>Actinomycetes</taxon>
        <taxon>Kitasatosporales</taxon>
        <taxon>Streptomycetaceae</taxon>
        <taxon>Streptomyces</taxon>
    </lineage>
</organism>
<name>A0A1W7CWN3_9ACTN</name>
<dbReference type="Proteomes" id="UP000194218">
    <property type="component" value="Chromosome"/>
</dbReference>
<dbReference type="EMBL" id="CP021121">
    <property type="protein sequence ID" value="ARQ69211.1"/>
    <property type="molecule type" value="Genomic_DNA"/>
</dbReference>
<evidence type="ECO:0000313" key="2">
    <source>
        <dbReference type="Proteomes" id="UP000194218"/>
    </source>
</evidence>
<dbReference type="AlphaFoldDB" id="A0A1W7CWN3"/>
<evidence type="ECO:0000313" key="1">
    <source>
        <dbReference type="EMBL" id="ARQ69211.1"/>
    </source>
</evidence>